<name>A0A3B0YF36_9ZZZZ</name>
<reference evidence="2" key="1">
    <citation type="submission" date="2018-06" db="EMBL/GenBank/DDBJ databases">
        <authorList>
            <person name="Zhirakovskaya E."/>
        </authorList>
    </citation>
    <scope>NUCLEOTIDE SEQUENCE</scope>
</reference>
<evidence type="ECO:0000313" key="2">
    <source>
        <dbReference type="EMBL" id="VAW75380.1"/>
    </source>
</evidence>
<organism evidence="2">
    <name type="scientific">hydrothermal vent metagenome</name>
    <dbReference type="NCBI Taxonomy" id="652676"/>
    <lineage>
        <taxon>unclassified sequences</taxon>
        <taxon>metagenomes</taxon>
        <taxon>ecological metagenomes</taxon>
    </lineage>
</organism>
<evidence type="ECO:0000259" key="1">
    <source>
        <dbReference type="Pfam" id="PF18914"/>
    </source>
</evidence>
<proteinExistence type="predicted"/>
<sequence>MCAFQKILRIFSFTLFSMLVGCGGGSGGGDTTAGIGGTGQIASGTVTGFGSIFVNGIEFMDIETATCVIDDSVLTGSCQINLELGMVVEVTGAVNGAVGSATQVIFDNDVEGPVSGISMPNPGDVTRTFTVLNTDVQIDSASTKFNGTDFTALANNDIIEVSGFFDNGGVLQATYVESKGVLMQGVTQVEIKGVVSAAPAGGAGIGDSFAINGVNNITVTILAGADLADLPGGVVSNGNLVEVRGTFTGATTIDATRVEPEDDAIGEDGDEISVEGLITNFFSQSNFQVDGQQVNAQTATLNPVGLQLANGVKVEVDGTISGTTLIADEIESRGDDVIIEASVSAVNAATNTVTVQFFNNTLTIQVNAVTQMEDKSGVIENMVLSDIMVTDFLEVRGFVGAGGSIIASELTRDSAANAAGDDREDLLQGPVDSWNANTDVTVLGVTFFSDPNTEYDDEGDMDIGDAADFYLALSMGRNIKIRDDRVTDGFADEMDLEN</sequence>
<feature type="domain" description="DUF5666" evidence="1">
    <location>
        <begin position="343"/>
        <end position="409"/>
    </location>
</feature>
<feature type="domain" description="DUF5666" evidence="1">
    <location>
        <begin position="193"/>
        <end position="259"/>
    </location>
</feature>
<dbReference type="InterPro" id="IPR043724">
    <property type="entry name" value="DUF5666"/>
</dbReference>
<feature type="domain" description="DUF5666" evidence="1">
    <location>
        <begin position="111"/>
        <end position="177"/>
    </location>
</feature>
<dbReference type="Pfam" id="PF18914">
    <property type="entry name" value="DUF5666"/>
    <property type="match status" value="5"/>
</dbReference>
<dbReference type="AlphaFoldDB" id="A0A3B0YF36"/>
<feature type="domain" description="DUF5666" evidence="1">
    <location>
        <begin position="275"/>
        <end position="331"/>
    </location>
</feature>
<dbReference type="PROSITE" id="PS51257">
    <property type="entry name" value="PROKAR_LIPOPROTEIN"/>
    <property type="match status" value="1"/>
</dbReference>
<feature type="domain" description="DUF5666" evidence="1">
    <location>
        <begin position="428"/>
        <end position="481"/>
    </location>
</feature>
<protein>
    <recommendedName>
        <fullName evidence="1">DUF5666 domain-containing protein</fullName>
    </recommendedName>
</protein>
<gene>
    <name evidence="2" type="ORF">MNBD_GAMMA15-502</name>
</gene>
<accession>A0A3B0YF36</accession>
<dbReference type="EMBL" id="UOFN01000047">
    <property type="protein sequence ID" value="VAW75380.1"/>
    <property type="molecule type" value="Genomic_DNA"/>
</dbReference>